<accession>A0A7W8D4I7</accession>
<keyword evidence="4" id="KW-0645">Protease</keyword>
<keyword evidence="4" id="KW-0031">Aminopeptidase</keyword>
<dbReference type="Gene3D" id="2.130.10.10">
    <property type="entry name" value="YVTN repeat-like/Quinoprotein amine dehydrogenase"/>
    <property type="match status" value="1"/>
</dbReference>
<proteinExistence type="predicted"/>
<keyword evidence="1" id="KW-0378">Hydrolase</keyword>
<dbReference type="Pfam" id="PF00326">
    <property type="entry name" value="Peptidase_S9"/>
    <property type="match status" value="1"/>
</dbReference>
<feature type="chain" id="PRO_5030517903" evidence="2">
    <location>
        <begin position="31"/>
        <end position="818"/>
    </location>
</feature>
<evidence type="ECO:0000259" key="3">
    <source>
        <dbReference type="Pfam" id="PF00326"/>
    </source>
</evidence>
<dbReference type="GO" id="GO:0006508">
    <property type="term" value="P:proteolysis"/>
    <property type="evidence" value="ECO:0007669"/>
    <property type="project" value="InterPro"/>
</dbReference>
<dbReference type="AlphaFoldDB" id="A0A7W8D4I7"/>
<dbReference type="InterPro" id="IPR015943">
    <property type="entry name" value="WD40/YVTN_repeat-like_dom_sf"/>
</dbReference>
<dbReference type="InterPro" id="IPR029058">
    <property type="entry name" value="AB_hydrolase_fold"/>
</dbReference>
<sequence>MRESHRRRFCGAAARSALALVLLHAACAIGAIRPIGPGQEAAPAADEGLLAVAVDTPVPLDGLRFARVDVPGEIGTLRRVGVGHTRQLYIVPAGRYRWEWVRVDDQTHTLADEAALAFDVKAGRINYPGDLIVRPHGWVRVAFDVSNRGLPAMDWLDAEHPALAQRFEFAYAGHDPDPFPAFYRSAARAHPHAGDRTLPPPASGGPLPLPIADLWRPSRFVDVRINAGGDLMAQIVREPGAWSLDLFDLRAGTSQRLLSSPEPIADMAWTSDRGLVLSVGDGVSNEVSVVRIADRADGTRRYDRLRVPRRGHVVDVLPQPDRILFASRSHTRLLVHVLDVSTQASIDAQRFRVADARNRGVANDEVWFVDGNGALRAALARDAAGPTLYHGRDGDFHAVLRMADVPGFQPHGLSADGNTLYGITDAGREQAELVAFDLAAGRIVQTLFSRPGSDIVAPLFDPSRKLIGASYFEDGQLVSTFFDADEERIQRRLRAAFPDRTVWVLDRDGAHRNLILGVSGSDQPGRLYHLDLEAGEASLLDDSRPWLAQYRFAPTHVLRSTSRDGLAIESYLTVPRGVDGRLPLVVFPHGGPIGVRDARVFDPEVQFLASLGYAVLQVNFRGSAGFGRAFRAAGKRSYGSLIEDDIDAAIETALAQHPLDGGRMCTIGASYGGYSALVSAVRWPERFRCAISIAGISDTLLFFTASDTGRNVQGRALLETAIGNPATDGETMQRYSPLYRYAELTVPVMLVHGTEDRRVDYEHTRRLARMLALAGHPPVLLTLDGAGHGALDAAARERLWSAIAGFLRMHLARRAPAH</sequence>
<dbReference type="GO" id="GO:0004177">
    <property type="term" value="F:aminopeptidase activity"/>
    <property type="evidence" value="ECO:0007669"/>
    <property type="project" value="UniProtKB-KW"/>
</dbReference>
<dbReference type="Proteomes" id="UP000521199">
    <property type="component" value="Unassembled WGS sequence"/>
</dbReference>
<dbReference type="Gene3D" id="3.40.50.1820">
    <property type="entry name" value="alpha/beta hydrolase"/>
    <property type="match status" value="1"/>
</dbReference>
<comment type="caution">
    <text evidence="4">The sequence shown here is derived from an EMBL/GenBank/DDBJ whole genome shotgun (WGS) entry which is preliminary data.</text>
</comment>
<evidence type="ECO:0000256" key="2">
    <source>
        <dbReference type="SAM" id="SignalP"/>
    </source>
</evidence>
<dbReference type="InterPro" id="IPR001375">
    <property type="entry name" value="Peptidase_S9_cat"/>
</dbReference>
<evidence type="ECO:0000313" key="5">
    <source>
        <dbReference type="Proteomes" id="UP000521199"/>
    </source>
</evidence>
<evidence type="ECO:0000313" key="4">
    <source>
        <dbReference type="EMBL" id="MBB5207387.1"/>
    </source>
</evidence>
<keyword evidence="2" id="KW-0732">Signal</keyword>
<dbReference type="PANTHER" id="PTHR42776:SF27">
    <property type="entry name" value="DIPEPTIDYL PEPTIDASE FAMILY MEMBER 6"/>
    <property type="match status" value="1"/>
</dbReference>
<dbReference type="EMBL" id="JACHHP010000001">
    <property type="protein sequence ID" value="MBB5207387.1"/>
    <property type="molecule type" value="Genomic_DNA"/>
</dbReference>
<feature type="domain" description="Peptidase S9 prolyl oligopeptidase catalytic" evidence="3">
    <location>
        <begin position="601"/>
        <end position="811"/>
    </location>
</feature>
<dbReference type="RefSeq" id="WP_183959897.1">
    <property type="nucleotide sequence ID" value="NZ_JACHHP010000001.1"/>
</dbReference>
<dbReference type="SUPFAM" id="SSF53474">
    <property type="entry name" value="alpha/beta-Hydrolases"/>
    <property type="match status" value="1"/>
</dbReference>
<organism evidence="4 5">
    <name type="scientific">Chiayiivirga flava</name>
    <dbReference type="NCBI Taxonomy" id="659595"/>
    <lineage>
        <taxon>Bacteria</taxon>
        <taxon>Pseudomonadati</taxon>
        <taxon>Pseudomonadota</taxon>
        <taxon>Gammaproteobacteria</taxon>
        <taxon>Lysobacterales</taxon>
        <taxon>Lysobacteraceae</taxon>
        <taxon>Chiayiivirga</taxon>
    </lineage>
</organism>
<feature type="signal peptide" evidence="2">
    <location>
        <begin position="1"/>
        <end position="30"/>
    </location>
</feature>
<evidence type="ECO:0000256" key="1">
    <source>
        <dbReference type="ARBA" id="ARBA00022801"/>
    </source>
</evidence>
<protein>
    <submittedName>
        <fullName evidence="4">Dipeptidyl aminopeptidase/acylaminoacyl peptidase</fullName>
    </submittedName>
</protein>
<reference evidence="4 5" key="1">
    <citation type="submission" date="2020-08" db="EMBL/GenBank/DDBJ databases">
        <title>Genomic Encyclopedia of Type Strains, Phase IV (KMG-IV): sequencing the most valuable type-strain genomes for metagenomic binning, comparative biology and taxonomic classification.</title>
        <authorList>
            <person name="Goeker M."/>
        </authorList>
    </citation>
    <scope>NUCLEOTIDE SEQUENCE [LARGE SCALE GENOMIC DNA]</scope>
    <source>
        <strain evidence="4 5">DSM 24163</strain>
    </source>
</reference>
<dbReference type="SUPFAM" id="SSF82171">
    <property type="entry name" value="DPP6 N-terminal domain-like"/>
    <property type="match status" value="1"/>
</dbReference>
<dbReference type="GO" id="GO:0004252">
    <property type="term" value="F:serine-type endopeptidase activity"/>
    <property type="evidence" value="ECO:0007669"/>
    <property type="project" value="TreeGrafter"/>
</dbReference>
<keyword evidence="5" id="KW-1185">Reference proteome</keyword>
<gene>
    <name evidence="4" type="ORF">HNQ52_000903</name>
</gene>
<name>A0A7W8D4I7_9GAMM</name>
<dbReference type="PANTHER" id="PTHR42776">
    <property type="entry name" value="SERINE PEPTIDASE S9 FAMILY MEMBER"/>
    <property type="match status" value="1"/>
</dbReference>